<feature type="transmembrane region" description="Helical" evidence="1">
    <location>
        <begin position="570"/>
        <end position="594"/>
    </location>
</feature>
<dbReference type="EnsemblMetazoa" id="AFUN006531-RA">
    <property type="protein sequence ID" value="AFUN006531-PA"/>
    <property type="gene ID" value="AFUN006531"/>
</dbReference>
<feature type="domain" description="Acyltransferase 3" evidence="3">
    <location>
        <begin position="201"/>
        <end position="591"/>
    </location>
</feature>
<evidence type="ECO:0000259" key="3">
    <source>
        <dbReference type="Pfam" id="PF01757"/>
    </source>
</evidence>
<feature type="transmembrane region" description="Helical" evidence="1">
    <location>
        <begin position="542"/>
        <end position="558"/>
    </location>
</feature>
<dbReference type="PANTHER" id="PTHR11161:SF22">
    <property type="entry name" value="ACYLTRANSFERASE 3 DOMAIN-CONTAINING PROTEIN-RELATED"/>
    <property type="match status" value="1"/>
</dbReference>
<keyword evidence="1" id="KW-0812">Transmembrane</keyword>
<sequence>MMNLLVQSGLMLSVALCGALCEQLYPTERNAKLPRIYEYDDFYTCRRRYTNFVYCVSVSTLQADTSNDVWKNISHLQANRRNFPHDQFERGLCLNDYHAGLTLDHKTPNLIATHLYQKIYHQYGLYSHTTTESCWTKTSFEQQLTFGEYFFVFLSICLLFTTVCATWIDFNGGSKELFVNAFSIRRNMQQLWKAPKPNALPFLDGVRALGTLTILIVHSQLPMIRMPLWNTEDLEEQANHAIFPLVNSGNTHMIQFFFTLGGMVFGISCLRHFERYPSFKFMYFIDKLLRRLVRLLPAYMLIILYQATWYKRVKRGPLEYKFDDYCLENWWSNLLFLNNYIHTTKPCLQFSWYLGADVQLFLIGSLLLLLVWKWPLIKAWLVRLMIAVAFFMPGYIIYTESIEPTMTFDMRHALAELRTYDHFLKYYLPSHTNISGYFFGIIAAMFYTKIVSTQASDQLLPMLQKFLNISLVTLFGLNAFTILLPFMNIDKQHSLFHATYGSFLKSSWGCGYSLLFLVLALKGKSHVRDVLSHSLLQSFAKISYCVYIVQYTVIYGLYTNFPIPLVYGGFNLLILTSAALLITVICALLLYLAVEAPLVQIGNKCVTTLLGECATNEIEIKHTKHK</sequence>
<name>A0A182RJW3_ANOFN</name>
<feature type="transmembrane region" description="Helical" evidence="1">
    <location>
        <begin position="350"/>
        <end position="372"/>
    </location>
</feature>
<feature type="chain" id="PRO_5008134598" description="Acyltransferase 3 domain-containing protein" evidence="2">
    <location>
        <begin position="22"/>
        <end position="626"/>
    </location>
</feature>
<feature type="transmembrane region" description="Helical" evidence="1">
    <location>
        <begin position="466"/>
        <end position="487"/>
    </location>
</feature>
<keyword evidence="1" id="KW-1133">Transmembrane helix</keyword>
<dbReference type="PANTHER" id="PTHR11161">
    <property type="entry name" value="O-ACYLTRANSFERASE"/>
    <property type="match status" value="1"/>
</dbReference>
<dbReference type="VEuPathDB" id="VectorBase:AFUN2_009691"/>
<keyword evidence="1" id="KW-0472">Membrane</keyword>
<keyword evidence="2" id="KW-0732">Signal</keyword>
<dbReference type="GO" id="GO:0016747">
    <property type="term" value="F:acyltransferase activity, transferring groups other than amino-acyl groups"/>
    <property type="evidence" value="ECO:0007669"/>
    <property type="project" value="InterPro"/>
</dbReference>
<dbReference type="InterPro" id="IPR052728">
    <property type="entry name" value="O2_lipid_transport_reg"/>
</dbReference>
<dbReference type="InterPro" id="IPR002656">
    <property type="entry name" value="Acyl_transf_3_dom"/>
</dbReference>
<feature type="transmembrane region" description="Helical" evidence="1">
    <location>
        <begin position="149"/>
        <end position="168"/>
    </location>
</feature>
<organism evidence="4">
    <name type="scientific">Anopheles funestus</name>
    <name type="common">African malaria mosquito</name>
    <dbReference type="NCBI Taxonomy" id="62324"/>
    <lineage>
        <taxon>Eukaryota</taxon>
        <taxon>Metazoa</taxon>
        <taxon>Ecdysozoa</taxon>
        <taxon>Arthropoda</taxon>
        <taxon>Hexapoda</taxon>
        <taxon>Insecta</taxon>
        <taxon>Pterygota</taxon>
        <taxon>Neoptera</taxon>
        <taxon>Endopterygota</taxon>
        <taxon>Diptera</taxon>
        <taxon>Nematocera</taxon>
        <taxon>Culicoidea</taxon>
        <taxon>Culicidae</taxon>
        <taxon>Anophelinae</taxon>
        <taxon>Anopheles</taxon>
    </lineage>
</organism>
<feature type="transmembrane region" description="Helical" evidence="1">
    <location>
        <begin position="499"/>
        <end position="521"/>
    </location>
</feature>
<evidence type="ECO:0000256" key="1">
    <source>
        <dbReference type="SAM" id="Phobius"/>
    </source>
</evidence>
<evidence type="ECO:0000313" key="4">
    <source>
        <dbReference type="EnsemblMetazoa" id="AFUN006531-PA"/>
    </source>
</evidence>
<proteinExistence type="predicted"/>
<feature type="transmembrane region" description="Helical" evidence="1">
    <location>
        <begin position="426"/>
        <end position="446"/>
    </location>
</feature>
<protein>
    <recommendedName>
        <fullName evidence="3">Acyltransferase 3 domain-containing protein</fullName>
    </recommendedName>
</protein>
<dbReference type="VEuPathDB" id="VectorBase:AFUN006531"/>
<evidence type="ECO:0000256" key="2">
    <source>
        <dbReference type="SAM" id="SignalP"/>
    </source>
</evidence>
<feature type="signal peptide" evidence="2">
    <location>
        <begin position="1"/>
        <end position="21"/>
    </location>
</feature>
<accession>A0A182RJW3</accession>
<dbReference type="AlphaFoldDB" id="A0A182RJW3"/>
<feature type="transmembrane region" description="Helical" evidence="1">
    <location>
        <begin position="292"/>
        <end position="310"/>
    </location>
</feature>
<reference evidence="4" key="1">
    <citation type="submission" date="2020-05" db="UniProtKB">
        <authorList>
            <consortium name="EnsemblMetazoa"/>
        </authorList>
    </citation>
    <scope>IDENTIFICATION</scope>
    <source>
        <strain evidence="4">FUMOZ</strain>
    </source>
</reference>
<feature type="transmembrane region" description="Helical" evidence="1">
    <location>
        <begin position="253"/>
        <end position="271"/>
    </location>
</feature>
<dbReference type="Pfam" id="PF01757">
    <property type="entry name" value="Acyl_transf_3"/>
    <property type="match status" value="1"/>
</dbReference>
<feature type="transmembrane region" description="Helical" evidence="1">
    <location>
        <begin position="379"/>
        <end position="398"/>
    </location>
</feature>